<dbReference type="PANTHER" id="PTHR23321:SF26">
    <property type="entry name" value="SMALL RIBOSOMAL SUBUNIT PROTEIN US15M"/>
    <property type="match status" value="1"/>
</dbReference>
<name>A0A1F5G374_9BACT</name>
<organism evidence="7 8">
    <name type="scientific">Candidatus Curtissbacteria bacterium RBG_16_39_7</name>
    <dbReference type="NCBI Taxonomy" id="1797707"/>
    <lineage>
        <taxon>Bacteria</taxon>
        <taxon>Candidatus Curtissiibacteriota</taxon>
    </lineage>
</organism>
<keyword evidence="4 6" id="KW-0699">rRNA-binding</keyword>
<comment type="similarity">
    <text evidence="4 5">Belongs to the universal ribosomal protein uS15 family.</text>
</comment>
<dbReference type="SUPFAM" id="SSF47060">
    <property type="entry name" value="S15/NS1 RNA-binding domain"/>
    <property type="match status" value="1"/>
</dbReference>
<dbReference type="InterPro" id="IPR009068">
    <property type="entry name" value="uS15_NS1_RNA-bd_sf"/>
</dbReference>
<dbReference type="SMART" id="SM01387">
    <property type="entry name" value="Ribosomal_S15"/>
    <property type="match status" value="1"/>
</dbReference>
<dbReference type="GO" id="GO:0005840">
    <property type="term" value="C:ribosome"/>
    <property type="evidence" value="ECO:0007669"/>
    <property type="project" value="UniProtKB-KW"/>
</dbReference>
<evidence type="ECO:0000256" key="3">
    <source>
        <dbReference type="ARBA" id="ARBA00064542"/>
    </source>
</evidence>
<dbReference type="GO" id="GO:0019843">
    <property type="term" value="F:rRNA binding"/>
    <property type="evidence" value="ECO:0007669"/>
    <property type="project" value="UniProtKB-UniRule"/>
</dbReference>
<dbReference type="GO" id="GO:0006412">
    <property type="term" value="P:translation"/>
    <property type="evidence" value="ECO:0007669"/>
    <property type="project" value="UniProtKB-UniRule"/>
</dbReference>
<dbReference type="PROSITE" id="PS00362">
    <property type="entry name" value="RIBOSOMAL_S15"/>
    <property type="match status" value="1"/>
</dbReference>
<dbReference type="CDD" id="cd00353">
    <property type="entry name" value="Ribosomal_S15p_S13e"/>
    <property type="match status" value="1"/>
</dbReference>
<dbReference type="GO" id="GO:0003735">
    <property type="term" value="F:structural constituent of ribosome"/>
    <property type="evidence" value="ECO:0007669"/>
    <property type="project" value="InterPro"/>
</dbReference>
<dbReference type="HAMAP" id="MF_01343_B">
    <property type="entry name" value="Ribosomal_uS15_B"/>
    <property type="match status" value="1"/>
</dbReference>
<dbReference type="InterPro" id="IPR000589">
    <property type="entry name" value="Ribosomal_uS15"/>
</dbReference>
<evidence type="ECO:0000256" key="2">
    <source>
        <dbReference type="ARBA" id="ARBA00023274"/>
    </source>
</evidence>
<comment type="function">
    <text evidence="4 6">One of the primary rRNA binding proteins, it binds directly to 16S rRNA where it helps nucleate assembly of the platform of the 30S subunit by binding and bridging several RNA helices of the 16S rRNA.</text>
</comment>
<dbReference type="EMBL" id="MFAV01000020">
    <property type="protein sequence ID" value="OGD86336.1"/>
    <property type="molecule type" value="Genomic_DNA"/>
</dbReference>
<dbReference type="Proteomes" id="UP000176628">
    <property type="component" value="Unassembled WGS sequence"/>
</dbReference>
<dbReference type="Pfam" id="PF00312">
    <property type="entry name" value="Ribosomal_S15"/>
    <property type="match status" value="1"/>
</dbReference>
<comment type="caution">
    <text evidence="7">The sequence shown here is derived from an EMBL/GenBank/DDBJ whole genome shotgun (WGS) entry which is preliminary data.</text>
</comment>
<dbReference type="InterPro" id="IPR005290">
    <property type="entry name" value="Ribosomal_uS15_bac-type"/>
</dbReference>
<reference evidence="7 8" key="1">
    <citation type="journal article" date="2016" name="Nat. Commun.">
        <title>Thousands of microbial genomes shed light on interconnected biogeochemical processes in an aquifer system.</title>
        <authorList>
            <person name="Anantharaman K."/>
            <person name="Brown C.T."/>
            <person name="Hug L.A."/>
            <person name="Sharon I."/>
            <person name="Castelle C.J."/>
            <person name="Probst A.J."/>
            <person name="Thomas B.C."/>
            <person name="Singh A."/>
            <person name="Wilkins M.J."/>
            <person name="Karaoz U."/>
            <person name="Brodie E.L."/>
            <person name="Williams K.H."/>
            <person name="Hubbard S.S."/>
            <person name="Banfield J.F."/>
        </authorList>
    </citation>
    <scope>NUCLEOTIDE SEQUENCE [LARGE SCALE GENOMIC DNA]</scope>
</reference>
<dbReference type="Gene3D" id="6.10.250.3130">
    <property type="match status" value="1"/>
</dbReference>
<accession>A0A1F5G374</accession>
<dbReference type="GO" id="GO:0005737">
    <property type="term" value="C:cytoplasm"/>
    <property type="evidence" value="ECO:0007669"/>
    <property type="project" value="UniProtKB-ARBA"/>
</dbReference>
<proteinExistence type="inferred from homology"/>
<evidence type="ECO:0000313" key="8">
    <source>
        <dbReference type="Proteomes" id="UP000176628"/>
    </source>
</evidence>
<dbReference type="NCBIfam" id="TIGR00952">
    <property type="entry name" value="S15_bact"/>
    <property type="match status" value="1"/>
</dbReference>
<evidence type="ECO:0000256" key="4">
    <source>
        <dbReference type="HAMAP-Rule" id="MF_01343"/>
    </source>
</evidence>
<evidence type="ECO:0000256" key="5">
    <source>
        <dbReference type="RuleBase" id="RU003919"/>
    </source>
</evidence>
<gene>
    <name evidence="4" type="primary">rpsO</name>
    <name evidence="7" type="ORF">A2Z23_00295</name>
</gene>
<comment type="function">
    <text evidence="4">Forms an intersubunit bridge (bridge B4) with the 23S rRNA of the 50S subunit in the ribosome.</text>
</comment>
<dbReference type="PANTHER" id="PTHR23321">
    <property type="entry name" value="RIBOSOMAL PROTEIN S15, BACTERIAL AND ORGANELLAR"/>
    <property type="match status" value="1"/>
</dbReference>
<keyword evidence="2 4" id="KW-0687">Ribonucleoprotein</keyword>
<dbReference type="AlphaFoldDB" id="A0A1F5G374"/>
<dbReference type="GO" id="GO:1990904">
    <property type="term" value="C:ribonucleoprotein complex"/>
    <property type="evidence" value="ECO:0007669"/>
    <property type="project" value="UniProtKB-KW"/>
</dbReference>
<keyword evidence="4 6" id="KW-0694">RNA-binding</keyword>
<dbReference type="Gene3D" id="1.10.287.10">
    <property type="entry name" value="S15/NS1, RNA-binding"/>
    <property type="match status" value="1"/>
</dbReference>
<comment type="subunit">
    <text evidence="3 4">Part of the 30S ribosomal subunit. Forms a bridge to the 50S subunit in the 70S ribosome, contacting the 23S rRNA.</text>
</comment>
<protein>
    <recommendedName>
        <fullName evidence="4">Small ribosomal subunit protein uS15</fullName>
    </recommendedName>
</protein>
<sequence length="90" mass="10468">MDSPIVFDKKKIIEQFKTHSGDTGSPEVQSAILTERIKNLAEHLKKHPQDNHSRRGLLSMINKRRRLLVYLMKKEVDRYRSIIGKLGLSK</sequence>
<evidence type="ECO:0000256" key="1">
    <source>
        <dbReference type="ARBA" id="ARBA00022980"/>
    </source>
</evidence>
<evidence type="ECO:0000313" key="7">
    <source>
        <dbReference type="EMBL" id="OGD86336.1"/>
    </source>
</evidence>
<evidence type="ECO:0000256" key="6">
    <source>
        <dbReference type="RuleBase" id="RU004524"/>
    </source>
</evidence>
<keyword evidence="1 4" id="KW-0689">Ribosomal protein</keyword>
<dbReference type="FunFam" id="1.10.287.10:FF:000002">
    <property type="entry name" value="30S ribosomal protein S15"/>
    <property type="match status" value="1"/>
</dbReference>